<keyword evidence="4" id="KW-1185">Reference proteome</keyword>
<dbReference type="Pfam" id="PF01612">
    <property type="entry name" value="DNA_pol_A_exo1"/>
    <property type="match status" value="1"/>
</dbReference>
<dbReference type="PANTHER" id="PTHR47765:SF2">
    <property type="entry name" value="EXONUCLEASE MUT-7 HOMOLOG"/>
    <property type="match status" value="1"/>
</dbReference>
<evidence type="ECO:0000313" key="4">
    <source>
        <dbReference type="Proteomes" id="UP000886595"/>
    </source>
</evidence>
<dbReference type="GO" id="GO:0008408">
    <property type="term" value="F:3'-5' exonuclease activity"/>
    <property type="evidence" value="ECO:0007669"/>
    <property type="project" value="InterPro"/>
</dbReference>
<dbReference type="InterPro" id="IPR002562">
    <property type="entry name" value="3'-5'_exonuclease_dom"/>
</dbReference>
<dbReference type="Gene3D" id="3.30.420.10">
    <property type="entry name" value="Ribonuclease H-like superfamily/Ribonuclease H"/>
    <property type="match status" value="1"/>
</dbReference>
<dbReference type="EMBL" id="JAAMPC010000011">
    <property type="protein sequence ID" value="KAG2284236.1"/>
    <property type="molecule type" value="Genomic_DNA"/>
</dbReference>
<accession>A0A8X7UNP9</accession>
<feature type="domain" description="Mut7-C RNAse" evidence="2">
    <location>
        <begin position="310"/>
        <end position="456"/>
    </location>
</feature>
<dbReference type="OrthoDB" id="10261556at2759"/>
<evidence type="ECO:0008006" key="5">
    <source>
        <dbReference type="Google" id="ProtNLM"/>
    </source>
</evidence>
<proteinExistence type="predicted"/>
<dbReference type="InterPro" id="IPR036397">
    <property type="entry name" value="RNaseH_sf"/>
</dbReference>
<dbReference type="GO" id="GO:0006139">
    <property type="term" value="P:nucleobase-containing compound metabolic process"/>
    <property type="evidence" value="ECO:0007669"/>
    <property type="project" value="InterPro"/>
</dbReference>
<evidence type="ECO:0000259" key="1">
    <source>
        <dbReference type="Pfam" id="PF01612"/>
    </source>
</evidence>
<dbReference type="InterPro" id="IPR002782">
    <property type="entry name" value="Mut7-C_RNAse_dom"/>
</dbReference>
<sequence>MKIYLVSSTDSPEFTRLKCSFARSTVIALDAEWKPQRSSTSSFPIVTLLQVACRLGHDFDDVFLIDLTSIHLPSVWELLNDMFVSPDVLKLGFRFKQDLVYLSSTFTQHGCEGRFNEVKHYMDITGIYNHLQHKRFGRKAPKDIKSLAAICKELLDISLSKELQCSDWSHRPLTEEQKLSLQQMLTSNLVEEITLQDPKHINVGLKDILNGSDCTSKIVTAKLCKAADVIRAMTQNGQNIANGMNLLKIVRKYGERILLKESDLLPRISKKKTRRRTSLKNEKTDKHLVCSMDWQGPPPWDSSLGGDGCPKFLLDVMVEGLAKHLRCVGIDAAVPPSKKPDSRELLDQALKEKRVLLTRDTKLLRHQDLAKHQIYRVKSLLKNEQLLEVIETFQLKISENQLMSRCTKCNGKFVQKPLTIEEAIEAAKGFQRIPNCLFNKNLEFWQCMNCHQLYWEMLNVCCMVAGTQYHNAVQKFMDVCKLSE</sequence>
<reference evidence="3 4" key="1">
    <citation type="submission" date="2020-02" db="EMBL/GenBank/DDBJ databases">
        <authorList>
            <person name="Ma Q."/>
            <person name="Huang Y."/>
            <person name="Song X."/>
            <person name="Pei D."/>
        </authorList>
    </citation>
    <scope>NUCLEOTIDE SEQUENCE [LARGE SCALE GENOMIC DNA]</scope>
    <source>
        <strain evidence="3">Sxm20200214</strain>
        <tissue evidence="3">Leaf</tissue>
    </source>
</reference>
<evidence type="ECO:0000259" key="2">
    <source>
        <dbReference type="Pfam" id="PF01927"/>
    </source>
</evidence>
<feature type="domain" description="3'-5' exonuclease" evidence="1">
    <location>
        <begin position="9"/>
        <end position="178"/>
    </location>
</feature>
<dbReference type="InterPro" id="IPR052408">
    <property type="entry name" value="Exonuclease_MUT-7-like"/>
</dbReference>
<dbReference type="GO" id="GO:0003676">
    <property type="term" value="F:nucleic acid binding"/>
    <property type="evidence" value="ECO:0007669"/>
    <property type="project" value="InterPro"/>
</dbReference>
<comment type="caution">
    <text evidence="3">The sequence shown here is derived from an EMBL/GenBank/DDBJ whole genome shotgun (WGS) entry which is preliminary data.</text>
</comment>
<dbReference type="Proteomes" id="UP000886595">
    <property type="component" value="Unassembled WGS sequence"/>
</dbReference>
<dbReference type="AlphaFoldDB" id="A0A8X7UNP9"/>
<protein>
    <recommendedName>
        <fullName evidence="5">3'-5' exonuclease domain-containing protein</fullName>
    </recommendedName>
</protein>
<dbReference type="SUPFAM" id="SSF53098">
    <property type="entry name" value="Ribonuclease H-like"/>
    <property type="match status" value="1"/>
</dbReference>
<evidence type="ECO:0000313" key="3">
    <source>
        <dbReference type="EMBL" id="KAG2284236.1"/>
    </source>
</evidence>
<dbReference type="InterPro" id="IPR012337">
    <property type="entry name" value="RNaseH-like_sf"/>
</dbReference>
<dbReference type="PANTHER" id="PTHR47765">
    <property type="entry name" value="3'-5' EXONUCLEASE DOMAIN-CONTAINING PROTEIN"/>
    <property type="match status" value="1"/>
</dbReference>
<name>A0A8X7UNP9_BRACI</name>
<dbReference type="Pfam" id="PF01927">
    <property type="entry name" value="Mut7-C"/>
    <property type="match status" value="1"/>
</dbReference>
<organism evidence="3 4">
    <name type="scientific">Brassica carinata</name>
    <name type="common">Ethiopian mustard</name>
    <name type="synonym">Abyssinian cabbage</name>
    <dbReference type="NCBI Taxonomy" id="52824"/>
    <lineage>
        <taxon>Eukaryota</taxon>
        <taxon>Viridiplantae</taxon>
        <taxon>Streptophyta</taxon>
        <taxon>Embryophyta</taxon>
        <taxon>Tracheophyta</taxon>
        <taxon>Spermatophyta</taxon>
        <taxon>Magnoliopsida</taxon>
        <taxon>eudicotyledons</taxon>
        <taxon>Gunneridae</taxon>
        <taxon>Pentapetalae</taxon>
        <taxon>rosids</taxon>
        <taxon>malvids</taxon>
        <taxon>Brassicales</taxon>
        <taxon>Brassicaceae</taxon>
        <taxon>Brassiceae</taxon>
        <taxon>Brassica</taxon>
    </lineage>
</organism>
<gene>
    <name evidence="3" type="ORF">Bca52824_055456</name>
</gene>